<evidence type="ECO:0000256" key="2">
    <source>
        <dbReference type="ARBA" id="ARBA00004651"/>
    </source>
</evidence>
<sequence>MKKIIKYIVGIIAIALIYLLISNFNLIMYKIAIYQQEIVEKISELIEKGNEKIIYTMLFFTFLYGIVHSFGPGHGKTLVLTYSVKEKLNFPKLLLVSFLIAYLQGLSAYILVRFIINLSDKASMMLFYDLDNRTRLIASILIILIGLYNIYSVLRNKSCEHCHETKVKNILGFSIVLGLCPCPGVMTVLLFLESFGLSENLFLFTLSMSTGIFLVILFFGILANTFKKTLVEEENFKLHKILALVGASLMILFGIFQILILGE</sequence>
<evidence type="ECO:0000256" key="11">
    <source>
        <dbReference type="ARBA" id="ARBA00023136"/>
    </source>
</evidence>
<evidence type="ECO:0000313" key="14">
    <source>
        <dbReference type="EMBL" id="EEO39893.2"/>
    </source>
</evidence>
<keyword evidence="8 13" id="KW-1133">Transmembrane helix</keyword>
<gene>
    <name evidence="14" type="ORF">FSCG_00606</name>
</gene>
<keyword evidence="3" id="KW-0171">Cobalt transport</keyword>
<dbReference type="GO" id="GO:0046583">
    <property type="term" value="F:monoatomic cation efflux transmembrane transporter activity"/>
    <property type="evidence" value="ECO:0007669"/>
    <property type="project" value="TreeGrafter"/>
</dbReference>
<dbReference type="GO" id="GO:0010045">
    <property type="term" value="P:response to nickel cation"/>
    <property type="evidence" value="ECO:0007669"/>
    <property type="project" value="TreeGrafter"/>
</dbReference>
<evidence type="ECO:0000256" key="9">
    <source>
        <dbReference type="ARBA" id="ARBA00023065"/>
    </source>
</evidence>
<comment type="subcellular location">
    <subcellularLocation>
        <location evidence="2 13">Cell membrane</location>
        <topology evidence="2 13">Multi-pass membrane protein</topology>
    </subcellularLocation>
</comment>
<keyword evidence="10" id="KW-0921">Nickel transport</keyword>
<feature type="transmembrane region" description="Helical" evidence="13">
    <location>
        <begin position="136"/>
        <end position="154"/>
    </location>
</feature>
<feature type="transmembrane region" description="Helical" evidence="13">
    <location>
        <begin position="93"/>
        <end position="116"/>
    </location>
</feature>
<dbReference type="EMBL" id="ACDE02000012">
    <property type="protein sequence ID" value="EEO39893.2"/>
    <property type="molecule type" value="Genomic_DNA"/>
</dbReference>
<keyword evidence="9" id="KW-0406">Ion transport</keyword>
<keyword evidence="6" id="KW-0533">Nickel</keyword>
<evidence type="ECO:0000256" key="10">
    <source>
        <dbReference type="ARBA" id="ARBA00023112"/>
    </source>
</evidence>
<feature type="transmembrane region" description="Helical" evidence="13">
    <location>
        <begin position="238"/>
        <end position="260"/>
    </location>
</feature>
<dbReference type="Pfam" id="PF03824">
    <property type="entry name" value="NicO"/>
    <property type="match status" value="1"/>
</dbReference>
<organism evidence="14 15">
    <name type="scientific">Fusobacterium vincentii 4_1_13</name>
    <dbReference type="NCBI Taxonomy" id="469606"/>
    <lineage>
        <taxon>Bacteria</taxon>
        <taxon>Fusobacteriati</taxon>
        <taxon>Fusobacteriota</taxon>
        <taxon>Fusobacteriia</taxon>
        <taxon>Fusobacteriales</taxon>
        <taxon>Fusobacteriaceae</taxon>
        <taxon>Fusobacterium</taxon>
    </lineage>
</organism>
<dbReference type="eggNOG" id="COG2215">
    <property type="taxonomic scope" value="Bacteria"/>
</dbReference>
<keyword evidence="7 13" id="KW-0812">Transmembrane</keyword>
<dbReference type="GO" id="GO:0005886">
    <property type="term" value="C:plasma membrane"/>
    <property type="evidence" value="ECO:0007669"/>
    <property type="project" value="UniProtKB-SubCell"/>
</dbReference>
<keyword evidence="12" id="KW-0170">Cobalt</keyword>
<comment type="similarity">
    <text evidence="13">Belongs to the NiCoT transporter (TC 2.A.52) family.</text>
</comment>
<feature type="transmembrane region" description="Helical" evidence="13">
    <location>
        <begin position="53"/>
        <end position="72"/>
    </location>
</feature>
<keyword evidence="5" id="KW-1003">Cell membrane</keyword>
<keyword evidence="11 13" id="KW-0472">Membrane</keyword>
<dbReference type="InterPro" id="IPR011541">
    <property type="entry name" value="Ni/Co_transpt_high_affinity"/>
</dbReference>
<dbReference type="InterPro" id="IPR051224">
    <property type="entry name" value="NiCoT_RcnA"/>
</dbReference>
<comment type="function">
    <text evidence="1">Efflux system for nickel and cobalt.</text>
</comment>
<evidence type="ECO:0000256" key="8">
    <source>
        <dbReference type="ARBA" id="ARBA00022989"/>
    </source>
</evidence>
<dbReference type="GO" id="GO:0006824">
    <property type="term" value="P:cobalt ion transport"/>
    <property type="evidence" value="ECO:0007669"/>
    <property type="project" value="UniProtKB-KW"/>
</dbReference>
<feature type="transmembrane region" description="Helical" evidence="13">
    <location>
        <begin position="170"/>
        <end position="192"/>
    </location>
</feature>
<evidence type="ECO:0000256" key="5">
    <source>
        <dbReference type="ARBA" id="ARBA00022475"/>
    </source>
</evidence>
<name>A0A0M1VTF8_FUSVC</name>
<evidence type="ECO:0000256" key="4">
    <source>
        <dbReference type="ARBA" id="ARBA00022448"/>
    </source>
</evidence>
<reference evidence="14 15" key="1">
    <citation type="submission" date="2011-10" db="EMBL/GenBank/DDBJ databases">
        <title>The Genome Sequence of Fusobacterium sp. 4_1_13.</title>
        <authorList>
            <consortium name="The Broad Institute Genome Sequencing Platform"/>
            <person name="Earl A."/>
            <person name="Ward D."/>
            <person name="Feldgarden M."/>
            <person name="Gevers D."/>
            <person name="Strauss J."/>
            <person name="Ambrose C."/>
            <person name="Allen-Vercoe E."/>
            <person name="Young S.K."/>
            <person name="Zeng Q."/>
            <person name="Gargeya S."/>
            <person name="Fitzgerald M."/>
            <person name="Haas B."/>
            <person name="Abouelleil A."/>
            <person name="Alvarado L."/>
            <person name="Arachchi H.M."/>
            <person name="Berlin A."/>
            <person name="Brown A."/>
            <person name="Chapman S.B."/>
            <person name="Chen Z."/>
            <person name="Dunbar C."/>
            <person name="Freedman E."/>
            <person name="Gearin G."/>
            <person name="Goldberg J."/>
            <person name="Griggs A."/>
            <person name="Gujja S."/>
            <person name="Heiman D."/>
            <person name="Howarth C."/>
            <person name="Larson L."/>
            <person name="Lui A."/>
            <person name="MacDonald P.J."/>
            <person name="Montmayeur A."/>
            <person name="Murphy C."/>
            <person name="Neiman D."/>
            <person name="Pearson M."/>
            <person name="Priest M."/>
            <person name="Roberts A."/>
            <person name="Saif S."/>
            <person name="Shea T."/>
            <person name="Shenoy N."/>
            <person name="Sisk P."/>
            <person name="Stolte C."/>
            <person name="Sykes S."/>
            <person name="Wortman J."/>
            <person name="Nusbaum C."/>
            <person name="Birren B."/>
        </authorList>
    </citation>
    <scope>NUCLEOTIDE SEQUENCE [LARGE SCALE GENOMIC DNA]</scope>
    <source>
        <strain evidence="14 15">4_1_13</strain>
    </source>
</reference>
<evidence type="ECO:0000256" key="13">
    <source>
        <dbReference type="RuleBase" id="RU362101"/>
    </source>
</evidence>
<evidence type="ECO:0000256" key="7">
    <source>
        <dbReference type="ARBA" id="ARBA00022692"/>
    </source>
</evidence>
<dbReference type="GO" id="GO:0015099">
    <property type="term" value="F:nickel cation transmembrane transporter activity"/>
    <property type="evidence" value="ECO:0007669"/>
    <property type="project" value="UniProtKB-UniRule"/>
</dbReference>
<evidence type="ECO:0000256" key="1">
    <source>
        <dbReference type="ARBA" id="ARBA00002510"/>
    </source>
</evidence>
<protein>
    <recommendedName>
        <fullName evidence="13">Nickel/cobalt efflux system</fullName>
    </recommendedName>
</protein>
<evidence type="ECO:0000256" key="6">
    <source>
        <dbReference type="ARBA" id="ARBA00022596"/>
    </source>
</evidence>
<dbReference type="RefSeq" id="WP_032843615.1">
    <property type="nucleotide sequence ID" value="NZ_KQ235735.1"/>
</dbReference>
<dbReference type="PANTHER" id="PTHR40659:SF1">
    <property type="entry name" value="NICKEL_COBALT EFFLUX SYSTEM RCNA"/>
    <property type="match status" value="1"/>
</dbReference>
<dbReference type="Proteomes" id="UP000004925">
    <property type="component" value="Unassembled WGS sequence"/>
</dbReference>
<dbReference type="AlphaFoldDB" id="A0A0M1VTF8"/>
<feature type="transmembrane region" description="Helical" evidence="13">
    <location>
        <begin position="7"/>
        <end position="33"/>
    </location>
</feature>
<evidence type="ECO:0000256" key="12">
    <source>
        <dbReference type="ARBA" id="ARBA00023285"/>
    </source>
</evidence>
<proteinExistence type="inferred from homology"/>
<feature type="transmembrane region" description="Helical" evidence="13">
    <location>
        <begin position="204"/>
        <end position="226"/>
    </location>
</feature>
<comment type="caution">
    <text evidence="14">The sequence shown here is derived from an EMBL/GenBank/DDBJ whole genome shotgun (WGS) entry which is preliminary data.</text>
</comment>
<dbReference type="GO" id="GO:0032025">
    <property type="term" value="P:response to cobalt ion"/>
    <property type="evidence" value="ECO:0007669"/>
    <property type="project" value="TreeGrafter"/>
</dbReference>
<keyword evidence="4 13" id="KW-0813">Transport</keyword>
<evidence type="ECO:0000256" key="3">
    <source>
        <dbReference type="ARBA" id="ARBA00022426"/>
    </source>
</evidence>
<accession>A0A0M1VTF8</accession>
<dbReference type="PANTHER" id="PTHR40659">
    <property type="entry name" value="NICKEL/COBALT EFFLUX SYSTEM RCNA"/>
    <property type="match status" value="1"/>
</dbReference>
<evidence type="ECO:0000313" key="15">
    <source>
        <dbReference type="Proteomes" id="UP000004925"/>
    </source>
</evidence>